<dbReference type="Pfam" id="PF08546">
    <property type="entry name" value="ApbA_C"/>
    <property type="match status" value="1"/>
</dbReference>
<keyword evidence="2 4" id="KW-0521">NADP</keyword>
<feature type="domain" description="Ketopantoate reductase N-terminal" evidence="5">
    <location>
        <begin position="4"/>
        <end position="154"/>
    </location>
</feature>
<dbReference type="InterPro" id="IPR036291">
    <property type="entry name" value="NAD(P)-bd_dom_sf"/>
</dbReference>
<dbReference type="GeneID" id="85223880"/>
<dbReference type="InterPro" id="IPR008927">
    <property type="entry name" value="6-PGluconate_DH-like_C_sf"/>
</dbReference>
<dbReference type="GO" id="GO:0015940">
    <property type="term" value="P:pantothenate biosynthetic process"/>
    <property type="evidence" value="ECO:0007669"/>
    <property type="project" value="InterPro"/>
</dbReference>
<dbReference type="SUPFAM" id="SSF51735">
    <property type="entry name" value="NAD(P)-binding Rossmann-fold domains"/>
    <property type="match status" value="1"/>
</dbReference>
<dbReference type="NCBIfam" id="TIGR00745">
    <property type="entry name" value="apbA_panE"/>
    <property type="match status" value="1"/>
</dbReference>
<dbReference type="InterPro" id="IPR013328">
    <property type="entry name" value="6PGD_dom2"/>
</dbReference>
<proteinExistence type="inferred from homology"/>
<accession>A0AAF0J836</accession>
<evidence type="ECO:0000256" key="3">
    <source>
        <dbReference type="ARBA" id="ARBA00023002"/>
    </source>
</evidence>
<dbReference type="GO" id="GO:0008677">
    <property type="term" value="F:2-dehydropantoate 2-reductase activity"/>
    <property type="evidence" value="ECO:0007669"/>
    <property type="project" value="UniProtKB-EC"/>
</dbReference>
<evidence type="ECO:0000256" key="4">
    <source>
        <dbReference type="RuleBase" id="RU362068"/>
    </source>
</evidence>
<evidence type="ECO:0000259" key="6">
    <source>
        <dbReference type="Pfam" id="PF08546"/>
    </source>
</evidence>
<dbReference type="EMBL" id="CP119958">
    <property type="protein sequence ID" value="WFD37287.1"/>
    <property type="molecule type" value="Genomic_DNA"/>
</dbReference>
<evidence type="ECO:0000313" key="7">
    <source>
        <dbReference type="EMBL" id="WFD37287.1"/>
    </source>
</evidence>
<sequence length="334" mass="36231">MPHVLVVGAGAVGAFYASKLDPNAAHVALVCRSNYDVVKQHGFQMKTHSFGDYAYKPHEVYPSVDAAAAQEWDYVVVATKALNMSPDTASFIAPVVTSKTTIVLVQNGVEVEAPYRARFPDAPIVSAVTVVSAALVEPSVLVQYRWTRISLGPYTDLYGTQTTDTQRALIERGTAGVEELVQLFTAGGIRDAEAYDALGLQQVRWHKLAINASMNVSGVLSGCLGNDVMVKDPILRPHLEACMHEVLDAAPKIFGKPLPEKFASPELLLKSTERNVNSKSSMVQDWQGHRALELDAILGNALQVAAKHNAPMPRLESMFALLQSAQKVHLDKST</sequence>
<keyword evidence="8" id="KW-1185">Reference proteome</keyword>
<dbReference type="SUPFAM" id="SSF48179">
    <property type="entry name" value="6-phosphogluconate dehydrogenase C-terminal domain-like"/>
    <property type="match status" value="1"/>
</dbReference>
<dbReference type="PANTHER" id="PTHR21708">
    <property type="entry name" value="PROBABLE 2-DEHYDROPANTOATE 2-REDUCTASE"/>
    <property type="match status" value="1"/>
</dbReference>
<dbReference type="FunFam" id="3.40.50.720:FF:000609">
    <property type="entry name" value="2-dehydropantoate 2-reductase"/>
    <property type="match status" value="1"/>
</dbReference>
<evidence type="ECO:0000256" key="2">
    <source>
        <dbReference type="ARBA" id="ARBA00022857"/>
    </source>
</evidence>
<dbReference type="InterPro" id="IPR013332">
    <property type="entry name" value="KPR_N"/>
</dbReference>
<gene>
    <name evidence="7" type="ORF">MJAP1_000231</name>
</gene>
<comment type="similarity">
    <text evidence="1 4">Belongs to the ketopantoate reductase family.</text>
</comment>
<dbReference type="Proteomes" id="UP001217754">
    <property type="component" value="Chromosome 1"/>
</dbReference>
<evidence type="ECO:0000313" key="8">
    <source>
        <dbReference type="Proteomes" id="UP001217754"/>
    </source>
</evidence>
<dbReference type="PANTHER" id="PTHR21708:SF26">
    <property type="entry name" value="2-DEHYDROPANTOATE 2-REDUCTASE"/>
    <property type="match status" value="1"/>
</dbReference>
<comment type="function">
    <text evidence="4">Catalyzes the NADPH-dependent reduction of ketopantoate into pantoic acid.</text>
</comment>
<organism evidence="7 8">
    <name type="scientific">Malassezia japonica</name>
    <dbReference type="NCBI Taxonomy" id="223818"/>
    <lineage>
        <taxon>Eukaryota</taxon>
        <taxon>Fungi</taxon>
        <taxon>Dikarya</taxon>
        <taxon>Basidiomycota</taxon>
        <taxon>Ustilaginomycotina</taxon>
        <taxon>Malasseziomycetes</taxon>
        <taxon>Malasseziales</taxon>
        <taxon>Malasseziaceae</taxon>
        <taxon>Malassezia</taxon>
    </lineage>
</organism>
<evidence type="ECO:0000256" key="1">
    <source>
        <dbReference type="ARBA" id="ARBA00007870"/>
    </source>
</evidence>
<name>A0AAF0J836_9BASI</name>
<comment type="catalytic activity">
    <reaction evidence="4">
        <text>(R)-pantoate + NADP(+) = 2-dehydropantoate + NADPH + H(+)</text>
        <dbReference type="Rhea" id="RHEA:16233"/>
        <dbReference type="ChEBI" id="CHEBI:11561"/>
        <dbReference type="ChEBI" id="CHEBI:15378"/>
        <dbReference type="ChEBI" id="CHEBI:15980"/>
        <dbReference type="ChEBI" id="CHEBI:57783"/>
        <dbReference type="ChEBI" id="CHEBI:58349"/>
        <dbReference type="EC" id="1.1.1.169"/>
    </reaction>
</comment>
<dbReference type="EC" id="1.1.1.169" evidence="4"/>
<dbReference type="InterPro" id="IPR003710">
    <property type="entry name" value="ApbA"/>
</dbReference>
<dbReference type="AlphaFoldDB" id="A0AAF0J836"/>
<dbReference type="FunFam" id="1.10.1040.10:FF:000017">
    <property type="entry name" value="2-dehydropantoate 2-reductase"/>
    <property type="match status" value="1"/>
</dbReference>
<evidence type="ECO:0000259" key="5">
    <source>
        <dbReference type="Pfam" id="PF02558"/>
    </source>
</evidence>
<dbReference type="Gene3D" id="3.40.50.720">
    <property type="entry name" value="NAD(P)-binding Rossmann-like Domain"/>
    <property type="match status" value="1"/>
</dbReference>
<dbReference type="Pfam" id="PF02558">
    <property type="entry name" value="ApbA"/>
    <property type="match status" value="1"/>
</dbReference>
<feature type="domain" description="Ketopantoate reductase C-terminal" evidence="6">
    <location>
        <begin position="200"/>
        <end position="324"/>
    </location>
</feature>
<reference evidence="7" key="1">
    <citation type="submission" date="2023-03" db="EMBL/GenBank/DDBJ databases">
        <title>Mating type loci evolution in Malassezia.</title>
        <authorList>
            <person name="Coelho M.A."/>
        </authorList>
    </citation>
    <scope>NUCLEOTIDE SEQUENCE</scope>
    <source>
        <strain evidence="7">CBS 9431</strain>
    </source>
</reference>
<dbReference type="Gene3D" id="1.10.1040.10">
    <property type="entry name" value="N-(1-d-carboxylethyl)-l-norvaline Dehydrogenase, domain 2"/>
    <property type="match status" value="1"/>
</dbReference>
<dbReference type="InterPro" id="IPR051402">
    <property type="entry name" value="KPR-Related"/>
</dbReference>
<dbReference type="RefSeq" id="XP_060120184.1">
    <property type="nucleotide sequence ID" value="XM_060264201.1"/>
</dbReference>
<dbReference type="InterPro" id="IPR013752">
    <property type="entry name" value="KPA_reductase"/>
</dbReference>
<protein>
    <recommendedName>
        <fullName evidence="4">2-dehydropantoate 2-reductase</fullName>
        <ecNumber evidence="4">1.1.1.169</ecNumber>
    </recommendedName>
    <alternativeName>
        <fullName evidence="4">Ketopantoate reductase</fullName>
    </alternativeName>
</protein>
<keyword evidence="3 4" id="KW-0560">Oxidoreductase</keyword>
<dbReference type="GO" id="GO:0005737">
    <property type="term" value="C:cytoplasm"/>
    <property type="evidence" value="ECO:0007669"/>
    <property type="project" value="TreeGrafter"/>
</dbReference>